<dbReference type="AlphaFoldDB" id="A0A139XDU0"/>
<dbReference type="PANTHER" id="PTHR42941">
    <property type="entry name" value="SLL1037 PROTEIN"/>
    <property type="match status" value="1"/>
</dbReference>
<dbReference type="NCBIfam" id="TIGR02122">
    <property type="entry name" value="TRAP_TAXI"/>
    <property type="match status" value="1"/>
</dbReference>
<evidence type="ECO:0000313" key="4">
    <source>
        <dbReference type="Proteomes" id="UP000076925"/>
    </source>
</evidence>
<proteinExistence type="predicted"/>
<evidence type="ECO:0000313" key="3">
    <source>
        <dbReference type="EMBL" id="KYC42864.1"/>
    </source>
</evidence>
<organism evidence="3 4">
    <name type="scientific">Scytonema hofmannii PCC 7110</name>
    <dbReference type="NCBI Taxonomy" id="128403"/>
    <lineage>
        <taxon>Bacteria</taxon>
        <taxon>Bacillati</taxon>
        <taxon>Cyanobacteriota</taxon>
        <taxon>Cyanophyceae</taxon>
        <taxon>Nostocales</taxon>
        <taxon>Scytonemataceae</taxon>
        <taxon>Scytonema</taxon>
    </lineage>
</organism>
<keyword evidence="2" id="KW-0812">Transmembrane</keyword>
<dbReference type="Pfam" id="PF16868">
    <property type="entry name" value="NMT1_3"/>
    <property type="match status" value="1"/>
</dbReference>
<name>A0A139XDU0_9CYAN</name>
<dbReference type="RefSeq" id="WP_017749144.1">
    <property type="nucleotide sequence ID" value="NZ_KQ976354.1"/>
</dbReference>
<dbReference type="InterPro" id="IPR011852">
    <property type="entry name" value="TRAP_TAXI"/>
</dbReference>
<keyword evidence="4" id="KW-1185">Reference proteome</keyword>
<keyword evidence="2" id="KW-1133">Transmembrane helix</keyword>
<dbReference type="OrthoDB" id="252197at2"/>
<feature type="transmembrane region" description="Helical" evidence="2">
    <location>
        <begin position="21"/>
        <end position="43"/>
    </location>
</feature>
<evidence type="ECO:0000256" key="1">
    <source>
        <dbReference type="SAM" id="Coils"/>
    </source>
</evidence>
<dbReference type="EMBL" id="ANNX02000016">
    <property type="protein sequence ID" value="KYC42864.1"/>
    <property type="molecule type" value="Genomic_DNA"/>
</dbReference>
<keyword evidence="2" id="KW-0472">Membrane</keyword>
<reference evidence="3 4" key="1">
    <citation type="journal article" date="2013" name="Genome Biol. Evol.">
        <title>Genomes of Stigonematalean cyanobacteria (subsection V) and the evolution of oxygenic photosynthesis from prokaryotes to plastids.</title>
        <authorList>
            <person name="Dagan T."/>
            <person name="Roettger M."/>
            <person name="Stucken K."/>
            <person name="Landan G."/>
            <person name="Koch R."/>
            <person name="Major P."/>
            <person name="Gould S.B."/>
            <person name="Goremykin V.V."/>
            <person name="Rippka R."/>
            <person name="Tandeau de Marsac N."/>
            <person name="Gugger M."/>
            <person name="Lockhart P.J."/>
            <person name="Allen J.F."/>
            <person name="Brune I."/>
            <person name="Maus I."/>
            <person name="Puhler A."/>
            <person name="Martin W.F."/>
        </authorList>
    </citation>
    <scope>NUCLEOTIDE SEQUENCE [LARGE SCALE GENOMIC DNA]</scope>
    <source>
        <strain evidence="3 4">PCC 7110</strain>
    </source>
</reference>
<protein>
    <submittedName>
        <fullName evidence="3">TRAP ABC transporter substrate-binding protein</fullName>
    </submittedName>
</protein>
<sequence length="542" mass="60439">MAALKTSPKLSFKRFFQHLDPLSKFVFISLGLFSMGLVAFSMWRIVGRFTAPEIILAAGDMEGESYIISQAIEKVVESKSNIKITVRETGGTSQSLEMLKTGQVQMAAAQADVVSEEMDVSTRKTKPSKSEGANAGVRTVAVLYQDLFQLVVRDPSIKQFTQLKGKTVALPAKGGQYKSFQKIAKHYGLSDITITGSLKGQQDYDDTKAEEDFKSGRANALFRVRAVGNRGISTLVENHNGRLVAIPQAEAMKIKHPAFESTKIPQGAYKGNPAVPDEDLPTIAVSRLLVASDTVDKSVIREITRIILENYQAIADAVSPEHPEVKPLVANLKDPRESASAGLPPLHPGARAFYDRNQPSFVQENADYLALILTIILITFSWIRQIKGWMESSRKNEADEYIQSAINLMKANSGNLENHQKQLDEIFKKAADALIDERISQESFRTFNEAYKTSREAIDRERQLNQEQIEHKQRELSASYIKAIVELLRNSNDSKDILQQRVDTVLKEVAEKLVVEEISQESFRTFIEAYKTTRDAIVGRLG</sequence>
<dbReference type="STRING" id="128403.WA1_12120"/>
<keyword evidence="1" id="KW-0175">Coiled coil</keyword>
<evidence type="ECO:0000256" key="2">
    <source>
        <dbReference type="SAM" id="Phobius"/>
    </source>
</evidence>
<dbReference type="Proteomes" id="UP000076925">
    <property type="component" value="Unassembled WGS sequence"/>
</dbReference>
<dbReference type="Gene3D" id="3.40.190.10">
    <property type="entry name" value="Periplasmic binding protein-like II"/>
    <property type="match status" value="2"/>
</dbReference>
<feature type="coiled-coil region" evidence="1">
    <location>
        <begin position="416"/>
        <end position="475"/>
    </location>
</feature>
<gene>
    <name evidence="3" type="ORF">WA1_12120</name>
</gene>
<comment type="caution">
    <text evidence="3">The sequence shown here is derived from an EMBL/GenBank/DDBJ whole genome shotgun (WGS) entry which is preliminary data.</text>
</comment>
<dbReference type="PANTHER" id="PTHR42941:SF1">
    <property type="entry name" value="SLL1037 PROTEIN"/>
    <property type="match status" value="1"/>
</dbReference>
<dbReference type="SUPFAM" id="SSF53850">
    <property type="entry name" value="Periplasmic binding protein-like II"/>
    <property type="match status" value="1"/>
</dbReference>
<accession>A0A139XDU0</accession>